<accession>A0A835GZQ5</accession>
<dbReference type="OrthoDB" id="683469at2759"/>
<dbReference type="Proteomes" id="UP000631114">
    <property type="component" value="Unassembled WGS sequence"/>
</dbReference>
<dbReference type="AlphaFoldDB" id="A0A835GZQ5"/>
<dbReference type="EMBL" id="JADFTS010000009">
    <property type="protein sequence ID" value="KAF9590414.1"/>
    <property type="molecule type" value="Genomic_DNA"/>
</dbReference>
<reference evidence="1 2" key="1">
    <citation type="submission" date="2020-10" db="EMBL/GenBank/DDBJ databases">
        <title>The Coptis chinensis genome and diversification of protoberbering-type alkaloids.</title>
        <authorList>
            <person name="Wang B."/>
            <person name="Shu S."/>
            <person name="Song C."/>
            <person name="Liu Y."/>
        </authorList>
    </citation>
    <scope>NUCLEOTIDE SEQUENCE [LARGE SCALE GENOMIC DNA]</scope>
    <source>
        <strain evidence="1">HL-2020</strain>
        <tissue evidence="1">Leaf</tissue>
    </source>
</reference>
<comment type="caution">
    <text evidence="1">The sequence shown here is derived from an EMBL/GenBank/DDBJ whole genome shotgun (WGS) entry which is preliminary data.</text>
</comment>
<keyword evidence="2" id="KW-1185">Reference proteome</keyword>
<name>A0A835GZQ5_9MAGN</name>
<evidence type="ECO:0000313" key="1">
    <source>
        <dbReference type="EMBL" id="KAF9590414.1"/>
    </source>
</evidence>
<gene>
    <name evidence="1" type="ORF">IFM89_034207</name>
</gene>
<dbReference type="PANTHER" id="PTHR31973">
    <property type="entry name" value="POLYPROTEIN, PUTATIVE-RELATED"/>
    <property type="match status" value="1"/>
</dbReference>
<dbReference type="PANTHER" id="PTHR31973:SF195">
    <property type="entry name" value="MUDR FAMILY TRANSPOSASE"/>
    <property type="match status" value="1"/>
</dbReference>
<evidence type="ECO:0000313" key="2">
    <source>
        <dbReference type="Proteomes" id="UP000631114"/>
    </source>
</evidence>
<protein>
    <submittedName>
        <fullName evidence="1">Uncharacterized protein</fullName>
    </submittedName>
</protein>
<sequence length="81" mass="9369">MAYAGKKLALTELYGDVASSYNELVWYTKELKRRDPGNCVDLQVNDENGKFERVFVAFESSIHGFKYCRLMVYLDGTFLRS</sequence>
<organism evidence="1 2">
    <name type="scientific">Coptis chinensis</name>
    <dbReference type="NCBI Taxonomy" id="261450"/>
    <lineage>
        <taxon>Eukaryota</taxon>
        <taxon>Viridiplantae</taxon>
        <taxon>Streptophyta</taxon>
        <taxon>Embryophyta</taxon>
        <taxon>Tracheophyta</taxon>
        <taxon>Spermatophyta</taxon>
        <taxon>Magnoliopsida</taxon>
        <taxon>Ranunculales</taxon>
        <taxon>Ranunculaceae</taxon>
        <taxon>Coptidoideae</taxon>
        <taxon>Coptis</taxon>
    </lineage>
</organism>
<proteinExistence type="predicted"/>